<feature type="compositionally biased region" description="Polar residues" evidence="1">
    <location>
        <begin position="90"/>
        <end position="101"/>
    </location>
</feature>
<feature type="region of interest" description="Disordered" evidence="1">
    <location>
        <begin position="212"/>
        <end position="289"/>
    </location>
</feature>
<dbReference type="OrthoDB" id="5367645at2759"/>
<evidence type="ECO:0000313" key="3">
    <source>
        <dbReference type="EMBL" id="PSR99293.1"/>
    </source>
</evidence>
<feature type="compositionally biased region" description="Low complexity" evidence="1">
    <location>
        <begin position="129"/>
        <end position="140"/>
    </location>
</feature>
<reference evidence="3 4" key="1">
    <citation type="journal article" date="2018" name="Mycol. Prog.">
        <title>Coniella lustricola, a new species from submerged detritus.</title>
        <authorList>
            <person name="Raudabaugh D.B."/>
            <person name="Iturriaga T."/>
            <person name="Carver A."/>
            <person name="Mondo S."/>
            <person name="Pangilinan J."/>
            <person name="Lipzen A."/>
            <person name="He G."/>
            <person name="Amirebrahimi M."/>
            <person name="Grigoriev I.V."/>
            <person name="Miller A.N."/>
        </authorList>
    </citation>
    <scope>NUCLEOTIDE SEQUENCE [LARGE SCALE GENOMIC DNA]</scope>
    <source>
        <strain evidence="3 4">B22-T-1</strain>
    </source>
</reference>
<feature type="transmembrane region" description="Helical" evidence="2">
    <location>
        <begin position="21"/>
        <end position="43"/>
    </location>
</feature>
<dbReference type="AlphaFoldDB" id="A0A2T3AIN2"/>
<keyword evidence="4" id="KW-1185">Reference proteome</keyword>
<sequence>MASSSTDNTSADQGMSAAAKVGIAIAAAFGIVLIFSVCLYLWWRRRAKQELAKDMVNFVDGDIVNLVDRGRFEKPSNKPSGSYDPYYESAGSSQSLNPAPQYFQAPSSYTVPLPEERHDLYQPTSVHGSSPVSRDVPSPSEASQTIPAPLSATAQHSWANSGRHPWSPPDYDAHSPVSASSVQREDMFSSVHAAQDGPVADWSDQDAFPIEGLPAVLPEPKPQPQAELPAREGQHGWGHEQELPAPQQAPWQRQHPLQGAEIDEQKFLLADIMPLRQQKSQSNMPGPAG</sequence>
<dbReference type="InParanoid" id="A0A2T3AIN2"/>
<evidence type="ECO:0000256" key="1">
    <source>
        <dbReference type="SAM" id="MobiDB-lite"/>
    </source>
</evidence>
<proteinExistence type="predicted"/>
<feature type="compositionally biased region" description="Basic and acidic residues" evidence="1">
    <location>
        <begin position="229"/>
        <end position="242"/>
    </location>
</feature>
<dbReference type="STRING" id="2025994.A0A2T3AIN2"/>
<keyword evidence="2" id="KW-0472">Membrane</keyword>
<accession>A0A2T3AIN2</accession>
<feature type="compositionally biased region" description="Polar residues" evidence="1">
    <location>
        <begin position="277"/>
        <end position="289"/>
    </location>
</feature>
<protein>
    <submittedName>
        <fullName evidence="3">Uncharacterized protein</fullName>
    </submittedName>
</protein>
<feature type="region of interest" description="Disordered" evidence="1">
    <location>
        <begin position="121"/>
        <end position="179"/>
    </location>
</feature>
<evidence type="ECO:0000256" key="2">
    <source>
        <dbReference type="SAM" id="Phobius"/>
    </source>
</evidence>
<evidence type="ECO:0000313" key="4">
    <source>
        <dbReference type="Proteomes" id="UP000241462"/>
    </source>
</evidence>
<organism evidence="3 4">
    <name type="scientific">Coniella lustricola</name>
    <dbReference type="NCBI Taxonomy" id="2025994"/>
    <lineage>
        <taxon>Eukaryota</taxon>
        <taxon>Fungi</taxon>
        <taxon>Dikarya</taxon>
        <taxon>Ascomycota</taxon>
        <taxon>Pezizomycotina</taxon>
        <taxon>Sordariomycetes</taxon>
        <taxon>Sordariomycetidae</taxon>
        <taxon>Diaporthales</taxon>
        <taxon>Schizoparmaceae</taxon>
        <taxon>Coniella</taxon>
    </lineage>
</organism>
<dbReference type="Proteomes" id="UP000241462">
    <property type="component" value="Unassembled WGS sequence"/>
</dbReference>
<gene>
    <name evidence="3" type="ORF">BD289DRAFT_49458</name>
</gene>
<keyword evidence="2" id="KW-1133">Transmembrane helix</keyword>
<feature type="region of interest" description="Disordered" evidence="1">
    <location>
        <begin position="74"/>
        <end position="101"/>
    </location>
</feature>
<dbReference type="EMBL" id="KZ678385">
    <property type="protein sequence ID" value="PSR99293.1"/>
    <property type="molecule type" value="Genomic_DNA"/>
</dbReference>
<name>A0A2T3AIN2_9PEZI</name>
<keyword evidence="2" id="KW-0812">Transmembrane</keyword>
<feature type="compositionally biased region" description="Polar residues" evidence="1">
    <location>
        <begin position="141"/>
        <end position="160"/>
    </location>
</feature>